<protein>
    <recommendedName>
        <fullName evidence="3">DNA methylase N-4/N-6 domain-containing protein</fullName>
    </recommendedName>
</protein>
<dbReference type="GO" id="GO:0003677">
    <property type="term" value="F:DNA binding"/>
    <property type="evidence" value="ECO:0007669"/>
    <property type="project" value="InterPro"/>
</dbReference>
<dbReference type="AlphaFoldDB" id="X1FSZ3"/>
<sequence length="174" mass="19419">DPPYDSKSVPLYKGLATLASRILEPGGSLICYCGHRLIRKVIEQFDDTGLTFYWLAACIHTGQSVTLRTGEKVTWKPMLWFVKGPERKNNGSLVEDSVVSEPSGKDHHEWEQGAAEAIYYIDKLTQHGDLVVDPFCGGGTTAVAADQLRRRCFTCDIEESCVQTAKERLRDSRP</sequence>
<comment type="caution">
    <text evidence="4">The sequence shown here is derived from an EMBL/GenBank/DDBJ whole genome shotgun (WGS) entry which is preliminary data.</text>
</comment>
<feature type="non-terminal residue" evidence="4">
    <location>
        <position position="1"/>
    </location>
</feature>
<accession>X1FSZ3</accession>
<evidence type="ECO:0000256" key="2">
    <source>
        <dbReference type="ARBA" id="ARBA00022679"/>
    </source>
</evidence>
<evidence type="ECO:0000259" key="3">
    <source>
        <dbReference type="Pfam" id="PF01555"/>
    </source>
</evidence>
<dbReference type="InterPro" id="IPR029063">
    <property type="entry name" value="SAM-dependent_MTases_sf"/>
</dbReference>
<evidence type="ECO:0000313" key="4">
    <source>
        <dbReference type="EMBL" id="GAH35650.1"/>
    </source>
</evidence>
<dbReference type="InterPro" id="IPR001091">
    <property type="entry name" value="RM_Methyltransferase"/>
</dbReference>
<keyword evidence="1" id="KW-0489">Methyltransferase</keyword>
<dbReference type="Pfam" id="PF01555">
    <property type="entry name" value="N6_N4_Mtase"/>
    <property type="match status" value="1"/>
</dbReference>
<dbReference type="GO" id="GO:0032259">
    <property type="term" value="P:methylation"/>
    <property type="evidence" value="ECO:0007669"/>
    <property type="project" value="UniProtKB-KW"/>
</dbReference>
<dbReference type="SUPFAM" id="SSF53335">
    <property type="entry name" value="S-adenosyl-L-methionine-dependent methyltransferases"/>
    <property type="match status" value="1"/>
</dbReference>
<feature type="domain" description="DNA methylase N-4/N-6" evidence="3">
    <location>
        <begin position="105"/>
        <end position="167"/>
    </location>
</feature>
<dbReference type="InterPro" id="IPR002941">
    <property type="entry name" value="DNA_methylase_N4/N6"/>
</dbReference>
<organism evidence="4">
    <name type="scientific">marine sediment metagenome</name>
    <dbReference type="NCBI Taxonomy" id="412755"/>
    <lineage>
        <taxon>unclassified sequences</taxon>
        <taxon>metagenomes</taxon>
        <taxon>ecological metagenomes</taxon>
    </lineage>
</organism>
<evidence type="ECO:0000256" key="1">
    <source>
        <dbReference type="ARBA" id="ARBA00022603"/>
    </source>
</evidence>
<dbReference type="GO" id="GO:0008170">
    <property type="term" value="F:N-methyltransferase activity"/>
    <property type="evidence" value="ECO:0007669"/>
    <property type="project" value="InterPro"/>
</dbReference>
<dbReference type="EMBL" id="BARU01006698">
    <property type="protein sequence ID" value="GAH35650.1"/>
    <property type="molecule type" value="Genomic_DNA"/>
</dbReference>
<reference evidence="4" key="1">
    <citation type="journal article" date="2014" name="Front. Microbiol.">
        <title>High frequency of phylogenetically diverse reductive dehalogenase-homologous genes in deep subseafloor sedimentary metagenomes.</title>
        <authorList>
            <person name="Kawai M."/>
            <person name="Futagami T."/>
            <person name="Toyoda A."/>
            <person name="Takaki Y."/>
            <person name="Nishi S."/>
            <person name="Hori S."/>
            <person name="Arai W."/>
            <person name="Tsubouchi T."/>
            <person name="Morono Y."/>
            <person name="Uchiyama I."/>
            <person name="Ito T."/>
            <person name="Fujiyama A."/>
            <person name="Inagaki F."/>
            <person name="Takami H."/>
        </authorList>
    </citation>
    <scope>NUCLEOTIDE SEQUENCE</scope>
    <source>
        <strain evidence="4">Expedition CK06-06</strain>
    </source>
</reference>
<name>X1FSZ3_9ZZZZ</name>
<dbReference type="PRINTS" id="PR00508">
    <property type="entry name" value="S21N4MTFRASE"/>
</dbReference>
<proteinExistence type="predicted"/>
<keyword evidence="2" id="KW-0808">Transferase</keyword>
<dbReference type="Gene3D" id="3.40.50.150">
    <property type="entry name" value="Vaccinia Virus protein VP39"/>
    <property type="match status" value="1"/>
</dbReference>
<gene>
    <name evidence="4" type="ORF">S03H2_13192</name>
</gene>